<gene>
    <name evidence="2" type="primary">LOC114332021</name>
</gene>
<dbReference type="InParanoid" id="A0A6P7FN12"/>
<organism evidence="2">
    <name type="scientific">Diabrotica virgifera virgifera</name>
    <name type="common">western corn rootworm</name>
    <dbReference type="NCBI Taxonomy" id="50390"/>
    <lineage>
        <taxon>Eukaryota</taxon>
        <taxon>Metazoa</taxon>
        <taxon>Ecdysozoa</taxon>
        <taxon>Arthropoda</taxon>
        <taxon>Hexapoda</taxon>
        <taxon>Insecta</taxon>
        <taxon>Pterygota</taxon>
        <taxon>Neoptera</taxon>
        <taxon>Endopterygota</taxon>
        <taxon>Coleoptera</taxon>
        <taxon>Polyphaga</taxon>
        <taxon>Cucujiformia</taxon>
        <taxon>Chrysomeloidea</taxon>
        <taxon>Chrysomelidae</taxon>
        <taxon>Galerucinae</taxon>
        <taxon>Diabroticina</taxon>
        <taxon>Diabroticites</taxon>
        <taxon>Diabrotica</taxon>
    </lineage>
</organism>
<dbReference type="Pfam" id="PF00078">
    <property type="entry name" value="RVT_1"/>
    <property type="match status" value="1"/>
</dbReference>
<evidence type="ECO:0000259" key="1">
    <source>
        <dbReference type="PROSITE" id="PS50878"/>
    </source>
</evidence>
<name>A0A6P7FN12_DIAVI</name>
<reference evidence="2" key="1">
    <citation type="submission" date="2025-08" db="UniProtKB">
        <authorList>
            <consortium name="RefSeq"/>
        </authorList>
    </citation>
    <scope>IDENTIFICATION</scope>
    <source>
        <tissue evidence="2">Whole insect</tissue>
    </source>
</reference>
<evidence type="ECO:0000313" key="2">
    <source>
        <dbReference type="RefSeq" id="XP_028137521.1"/>
    </source>
</evidence>
<dbReference type="RefSeq" id="XP_028137521.1">
    <property type="nucleotide sequence ID" value="XM_028281720.1"/>
</dbReference>
<dbReference type="PANTHER" id="PTHR47027">
    <property type="entry name" value="REVERSE TRANSCRIPTASE DOMAIN-CONTAINING PROTEIN"/>
    <property type="match status" value="1"/>
</dbReference>
<protein>
    <submittedName>
        <fullName evidence="2">Uncharacterized protein LOC114332021</fullName>
    </submittedName>
</protein>
<sequence>MTMTETEAHIICIRGQTTDTFMITQGLKQGDGVASALFNIVLEYDIKWLRVSGNNKFTNKSTQLAAYADHINIMSRTKNAAEETYVEMKKSAEVIGPAINTNKTELLIQTRSNRPAQQQHFIYDIEHENRFTYFGMDLVANNKEKLEINRKLMLANEAYFCMGHIFKSRGSHRKRKLRVYKTIIRLVVSYGCETWVITQKPASALCVFER</sequence>
<feature type="domain" description="Reverse transcriptase" evidence="1">
    <location>
        <begin position="1"/>
        <end position="138"/>
    </location>
</feature>
<dbReference type="PROSITE" id="PS50878">
    <property type="entry name" value="RT_POL"/>
    <property type="match status" value="1"/>
</dbReference>
<dbReference type="PANTHER" id="PTHR47027:SF29">
    <property type="entry name" value="C2H2-TYPE DOMAIN-CONTAINING PROTEIN"/>
    <property type="match status" value="1"/>
</dbReference>
<dbReference type="InterPro" id="IPR000477">
    <property type="entry name" value="RT_dom"/>
</dbReference>
<dbReference type="AlphaFoldDB" id="A0A6P7FN12"/>
<proteinExistence type="predicted"/>
<accession>A0A6P7FN12</accession>